<feature type="region of interest" description="Disordered" evidence="1">
    <location>
        <begin position="29"/>
        <end position="50"/>
    </location>
</feature>
<proteinExistence type="predicted"/>
<keyword evidence="3" id="KW-1185">Reference proteome</keyword>
<dbReference type="Proteomes" id="UP000193642">
    <property type="component" value="Unassembled WGS sequence"/>
</dbReference>
<evidence type="ECO:0000256" key="1">
    <source>
        <dbReference type="SAM" id="MobiDB-lite"/>
    </source>
</evidence>
<dbReference type="EMBL" id="MCGO01000419">
    <property type="protein sequence ID" value="ORY09561.1"/>
    <property type="molecule type" value="Genomic_DNA"/>
</dbReference>
<reference evidence="2 3" key="1">
    <citation type="submission" date="2016-07" db="EMBL/GenBank/DDBJ databases">
        <title>Pervasive Adenine N6-methylation of Active Genes in Fungi.</title>
        <authorList>
            <consortium name="DOE Joint Genome Institute"/>
            <person name="Mondo S.J."/>
            <person name="Dannebaum R.O."/>
            <person name="Kuo R.C."/>
            <person name="Labutti K."/>
            <person name="Haridas S."/>
            <person name="Kuo A."/>
            <person name="Salamov A."/>
            <person name="Ahrendt S.R."/>
            <person name="Lipzen A."/>
            <person name="Sullivan W."/>
            <person name="Andreopoulos W.B."/>
            <person name="Clum A."/>
            <person name="Lindquist E."/>
            <person name="Daum C."/>
            <person name="Ramamoorthy G.K."/>
            <person name="Gryganskyi A."/>
            <person name="Culley D."/>
            <person name="Magnuson J.K."/>
            <person name="James T.Y."/>
            <person name="O'Malley M.A."/>
            <person name="Stajich J.E."/>
            <person name="Spatafora J.W."/>
            <person name="Visel A."/>
            <person name="Grigoriev I.V."/>
        </authorList>
    </citation>
    <scope>NUCLEOTIDE SEQUENCE [LARGE SCALE GENOMIC DNA]</scope>
    <source>
        <strain evidence="2 3">JEL800</strain>
    </source>
</reference>
<comment type="caution">
    <text evidence="2">The sequence shown here is derived from an EMBL/GenBank/DDBJ whole genome shotgun (WGS) entry which is preliminary data.</text>
</comment>
<organism evidence="2 3">
    <name type="scientific">Rhizoclosmatium globosum</name>
    <dbReference type="NCBI Taxonomy" id="329046"/>
    <lineage>
        <taxon>Eukaryota</taxon>
        <taxon>Fungi</taxon>
        <taxon>Fungi incertae sedis</taxon>
        <taxon>Chytridiomycota</taxon>
        <taxon>Chytridiomycota incertae sedis</taxon>
        <taxon>Chytridiomycetes</taxon>
        <taxon>Chytridiales</taxon>
        <taxon>Chytriomycetaceae</taxon>
        <taxon>Rhizoclosmatium</taxon>
    </lineage>
</organism>
<protein>
    <submittedName>
        <fullName evidence="2">Uncharacterized protein</fullName>
    </submittedName>
</protein>
<dbReference type="AlphaFoldDB" id="A0A1Y1ZH32"/>
<feature type="compositionally biased region" description="Basic and acidic residues" evidence="1">
    <location>
        <begin position="155"/>
        <end position="171"/>
    </location>
</feature>
<sequence length="208" mass="23834">MRPKHQIRHLTWARKSRQDFKLHRAYQRSPSNNAVDPNHSPAIPAANNNNTMSQFAAARLSKPECRRRRPLKPSIIDHSDQINQLLEDVASTLTDSGNNPRHDTHTGDLGLKTNLPTTVAQALFYTSLQSIETVDPMSRANKLCPNHIPRRKKDAKNETTEDKPVTKKFRLESSNTDSDADAKGMLYRKREHQDNMYDQEEPCTKKLR</sequence>
<feature type="region of interest" description="Disordered" evidence="1">
    <location>
        <begin position="142"/>
        <end position="208"/>
    </location>
</feature>
<name>A0A1Y1ZH32_9FUNG</name>
<accession>A0A1Y1ZH32</accession>
<evidence type="ECO:0000313" key="2">
    <source>
        <dbReference type="EMBL" id="ORY09561.1"/>
    </source>
</evidence>
<dbReference type="OrthoDB" id="10535224at2759"/>
<evidence type="ECO:0000313" key="3">
    <source>
        <dbReference type="Proteomes" id="UP000193642"/>
    </source>
</evidence>
<gene>
    <name evidence="2" type="ORF">BCR33DRAFT_831667</name>
</gene>